<feature type="domain" description="DUF3734" evidence="2">
    <location>
        <begin position="85"/>
        <end position="173"/>
    </location>
</feature>
<accession>A0ABT5T2J0</accession>
<dbReference type="EMBL" id="JAQZAO010000021">
    <property type="protein sequence ID" value="MDD7969311.1"/>
    <property type="molecule type" value="Genomic_DNA"/>
</dbReference>
<keyword evidence="4" id="KW-1185">Reference proteome</keyword>
<reference evidence="3 4" key="1">
    <citation type="submission" date="2023-02" db="EMBL/GenBank/DDBJ databases">
        <title>Genome sequencing required for Actinomycetospora new species description.</title>
        <authorList>
            <person name="Saimee Y."/>
            <person name="Duangmal K."/>
        </authorList>
    </citation>
    <scope>NUCLEOTIDE SEQUENCE [LARGE SCALE GENOMIC DNA]</scope>
    <source>
        <strain evidence="3 4">DW7H6</strain>
    </source>
</reference>
<dbReference type="InterPro" id="IPR021095">
    <property type="entry name" value="DUF3734"/>
</dbReference>
<gene>
    <name evidence="3" type="ORF">PGB27_28540</name>
</gene>
<evidence type="ECO:0000313" key="4">
    <source>
        <dbReference type="Proteomes" id="UP001300763"/>
    </source>
</evidence>
<dbReference type="Proteomes" id="UP001300763">
    <property type="component" value="Unassembled WGS sequence"/>
</dbReference>
<evidence type="ECO:0000256" key="1">
    <source>
        <dbReference type="SAM" id="MobiDB-lite"/>
    </source>
</evidence>
<proteinExistence type="predicted"/>
<protein>
    <submittedName>
        <fullName evidence="3">DUF3734 domain-containing protein</fullName>
    </submittedName>
</protein>
<comment type="caution">
    <text evidence="3">The sequence shown here is derived from an EMBL/GenBank/DDBJ whole genome shotgun (WGS) entry which is preliminary data.</text>
</comment>
<dbReference type="RefSeq" id="WP_274203839.1">
    <property type="nucleotide sequence ID" value="NZ_JAQZAO010000021.1"/>
</dbReference>
<sequence length="198" mass="21573">MLASIDRALAALRDDDSRGTLAADHYWDGGLLSNTPLGPAINPLEQRAGGRAQWSGSSSSSSCSSMNAPIPRTFPEVMQRVAQLQYTSRLALDSRFFDEINDVVDLLARIEDELPADSTIHQDAVFQRLRAHRKIDHLNVVTSSLPPELSNPADFSRASIEARIQAGYDDARQQGIGDVDAAGLRFGITGTPNRSRLD</sequence>
<organism evidence="3 4">
    <name type="scientific">Actinomycetospora lemnae</name>
    <dbReference type="NCBI Taxonomy" id="3019891"/>
    <lineage>
        <taxon>Bacteria</taxon>
        <taxon>Bacillati</taxon>
        <taxon>Actinomycetota</taxon>
        <taxon>Actinomycetes</taxon>
        <taxon>Pseudonocardiales</taxon>
        <taxon>Pseudonocardiaceae</taxon>
        <taxon>Actinomycetospora</taxon>
    </lineage>
</organism>
<feature type="compositionally biased region" description="Low complexity" evidence="1">
    <location>
        <begin position="55"/>
        <end position="65"/>
    </location>
</feature>
<feature type="region of interest" description="Disordered" evidence="1">
    <location>
        <begin position="48"/>
        <end position="67"/>
    </location>
</feature>
<evidence type="ECO:0000259" key="2">
    <source>
        <dbReference type="Pfam" id="PF12536"/>
    </source>
</evidence>
<evidence type="ECO:0000313" key="3">
    <source>
        <dbReference type="EMBL" id="MDD7969311.1"/>
    </source>
</evidence>
<dbReference type="Pfam" id="PF12536">
    <property type="entry name" value="DUF3734"/>
    <property type="match status" value="1"/>
</dbReference>
<name>A0ABT5T2J0_9PSEU</name>